<dbReference type="GO" id="GO:0006979">
    <property type="term" value="P:response to oxidative stress"/>
    <property type="evidence" value="ECO:0007669"/>
    <property type="project" value="TreeGrafter"/>
</dbReference>
<dbReference type="FunFam" id="3.40.50.880:FF:000022">
    <property type="entry name" value="protein deglycase DJ-1"/>
    <property type="match status" value="1"/>
</dbReference>
<dbReference type="EMBL" id="OC917168">
    <property type="protein sequence ID" value="CAD7646370.1"/>
    <property type="molecule type" value="Genomic_DNA"/>
</dbReference>
<organism evidence="4">
    <name type="scientific">Oppiella nova</name>
    <dbReference type="NCBI Taxonomy" id="334625"/>
    <lineage>
        <taxon>Eukaryota</taxon>
        <taxon>Metazoa</taxon>
        <taxon>Ecdysozoa</taxon>
        <taxon>Arthropoda</taxon>
        <taxon>Chelicerata</taxon>
        <taxon>Arachnida</taxon>
        <taxon>Acari</taxon>
        <taxon>Acariformes</taxon>
        <taxon>Sarcoptiformes</taxon>
        <taxon>Oribatida</taxon>
        <taxon>Brachypylina</taxon>
        <taxon>Oppioidea</taxon>
        <taxon>Oppiidae</taxon>
        <taxon>Oppiella</taxon>
    </lineage>
</organism>
<feature type="domain" description="DJ-1/PfpI" evidence="3">
    <location>
        <begin position="4"/>
        <end position="50"/>
    </location>
</feature>
<sequence>MSTKALVVLAEGAEEMEAVITVDVLRRAGISVTIAGLLGKEASRCSDTQMSTKALVVLAEGAEEMEAVITVDVLRRAGRPDNPFLRQFTSALHHLVPDIGLSEVTQEYDVIALPGGLGGSNALAAHPRVGQLLKQQQESNKLIAAICAAPIALKSHGIGLGKRITSHPSKAEELKADYDYSEDRVVIDGQLITSRGPGTAFEFALAIVEKLLGSNKVKEISAPMVLKE</sequence>
<dbReference type="GO" id="GO:0005634">
    <property type="term" value="C:nucleus"/>
    <property type="evidence" value="ECO:0007669"/>
    <property type="project" value="TreeGrafter"/>
</dbReference>
<evidence type="ECO:0000256" key="1">
    <source>
        <dbReference type="ARBA" id="ARBA00004496"/>
    </source>
</evidence>
<dbReference type="NCBIfam" id="TIGR01383">
    <property type="entry name" value="not_thiJ"/>
    <property type="match status" value="1"/>
</dbReference>
<dbReference type="InterPro" id="IPR050325">
    <property type="entry name" value="Prot/Nucl_acid_deglycase"/>
</dbReference>
<dbReference type="InterPro" id="IPR029062">
    <property type="entry name" value="Class_I_gatase-like"/>
</dbReference>
<proteinExistence type="predicted"/>
<dbReference type="AlphaFoldDB" id="A0A7R9QHX3"/>
<dbReference type="Gene3D" id="3.40.50.880">
    <property type="match status" value="2"/>
</dbReference>
<dbReference type="InterPro" id="IPR002818">
    <property type="entry name" value="DJ-1/PfpI"/>
</dbReference>
<accession>A0A7R9QHX3</accession>
<evidence type="ECO:0000313" key="4">
    <source>
        <dbReference type="EMBL" id="CAD7646370.1"/>
    </source>
</evidence>
<dbReference type="PANTHER" id="PTHR48094:SF12">
    <property type="entry name" value="PARKINSON DISEASE PROTEIN 7 HOMOLOG"/>
    <property type="match status" value="1"/>
</dbReference>
<reference evidence="4" key="1">
    <citation type="submission" date="2020-11" db="EMBL/GenBank/DDBJ databases">
        <authorList>
            <person name="Tran Van P."/>
        </authorList>
    </citation>
    <scope>NUCLEOTIDE SEQUENCE</scope>
</reference>
<dbReference type="InterPro" id="IPR006287">
    <property type="entry name" value="DJ-1"/>
</dbReference>
<dbReference type="OrthoDB" id="543156at2759"/>
<keyword evidence="5" id="KW-1185">Reference proteome</keyword>
<dbReference type="Proteomes" id="UP000728032">
    <property type="component" value="Unassembled WGS sequence"/>
</dbReference>
<dbReference type="Pfam" id="PF01965">
    <property type="entry name" value="DJ-1_PfpI"/>
    <property type="match status" value="2"/>
</dbReference>
<protein>
    <recommendedName>
        <fullName evidence="3">DJ-1/PfpI domain-containing protein</fullName>
    </recommendedName>
</protein>
<dbReference type="CDD" id="cd03135">
    <property type="entry name" value="GATase1_DJ-1"/>
    <property type="match status" value="1"/>
</dbReference>
<gene>
    <name evidence="4" type="ORF">ONB1V03_LOCUS5695</name>
</gene>
<dbReference type="EMBL" id="CAJPVJ010002343">
    <property type="protein sequence ID" value="CAG2166168.1"/>
    <property type="molecule type" value="Genomic_DNA"/>
</dbReference>
<feature type="domain" description="DJ-1/PfpI" evidence="3">
    <location>
        <begin position="53"/>
        <end position="209"/>
    </location>
</feature>
<dbReference type="GO" id="GO:1903189">
    <property type="term" value="P:glyoxal metabolic process"/>
    <property type="evidence" value="ECO:0007669"/>
    <property type="project" value="TreeGrafter"/>
</dbReference>
<dbReference type="GO" id="GO:0005739">
    <property type="term" value="C:mitochondrion"/>
    <property type="evidence" value="ECO:0007669"/>
    <property type="project" value="TreeGrafter"/>
</dbReference>
<evidence type="ECO:0000259" key="3">
    <source>
        <dbReference type="Pfam" id="PF01965"/>
    </source>
</evidence>
<dbReference type="SUPFAM" id="SSF52317">
    <property type="entry name" value="Class I glutamine amidotransferase-like"/>
    <property type="match status" value="2"/>
</dbReference>
<dbReference type="GO" id="GO:0046295">
    <property type="term" value="P:glycolate biosynthetic process"/>
    <property type="evidence" value="ECO:0007669"/>
    <property type="project" value="TreeGrafter"/>
</dbReference>
<evidence type="ECO:0000313" key="5">
    <source>
        <dbReference type="Proteomes" id="UP000728032"/>
    </source>
</evidence>
<evidence type="ECO:0000256" key="2">
    <source>
        <dbReference type="ARBA" id="ARBA00022490"/>
    </source>
</evidence>
<dbReference type="PANTHER" id="PTHR48094">
    <property type="entry name" value="PROTEIN/NUCLEIC ACID DEGLYCASE DJ-1-RELATED"/>
    <property type="match status" value="1"/>
</dbReference>
<dbReference type="GO" id="GO:0051896">
    <property type="term" value="P:regulation of phosphatidylinositol 3-kinase/protein kinase B signal transduction"/>
    <property type="evidence" value="ECO:0007669"/>
    <property type="project" value="UniProtKB-ARBA"/>
</dbReference>
<name>A0A7R9QHX3_9ACAR</name>
<comment type="subcellular location">
    <subcellularLocation>
        <location evidence="1">Cytoplasm</location>
    </subcellularLocation>
</comment>
<keyword evidence="2" id="KW-0963">Cytoplasm</keyword>